<keyword evidence="13" id="KW-0067">ATP-binding</keyword>
<evidence type="ECO:0000256" key="14">
    <source>
        <dbReference type="ARBA" id="ARBA00022844"/>
    </source>
</evidence>
<evidence type="ECO:0000256" key="19">
    <source>
        <dbReference type="ARBA" id="ARBA00024494"/>
    </source>
</evidence>
<evidence type="ECO:0000256" key="12">
    <source>
        <dbReference type="ARBA" id="ARBA00022801"/>
    </source>
</evidence>
<dbReference type="EC" id="2.7.7.48" evidence="3"/>
<dbReference type="PROSITE" id="PS51590">
    <property type="entry name" value="SAM_MT_MNV_L"/>
    <property type="match status" value="1"/>
</dbReference>
<evidence type="ECO:0000256" key="7">
    <source>
        <dbReference type="ARBA" id="ARBA00022664"/>
    </source>
</evidence>
<evidence type="ECO:0000313" key="30">
    <source>
        <dbReference type="EMBL" id="APF32078.1"/>
    </source>
</evidence>
<evidence type="ECO:0000256" key="16">
    <source>
        <dbReference type="ARBA" id="ARBA00023042"/>
    </source>
</evidence>
<dbReference type="GO" id="GO:0004482">
    <property type="term" value="F:mRNA 5'-cap (guanine-N7-)-methyltransferase activity"/>
    <property type="evidence" value="ECO:0007669"/>
    <property type="project" value="InterPro"/>
</dbReference>
<evidence type="ECO:0000259" key="28">
    <source>
        <dbReference type="PROSITE" id="PS50526"/>
    </source>
</evidence>
<protein>
    <recommendedName>
        <fullName evidence="23">Replicase</fullName>
        <ecNumber evidence="21">2.1.1.375</ecNumber>
        <ecNumber evidence="3">2.7.7.48</ecNumber>
        <ecNumber evidence="4">2.7.7.88</ecNumber>
    </recommendedName>
    <alternativeName>
        <fullName evidence="22">Transcriptase</fullName>
    </alternativeName>
</protein>
<evidence type="ECO:0000256" key="4">
    <source>
        <dbReference type="ARBA" id="ARBA00012582"/>
    </source>
</evidence>
<evidence type="ECO:0000256" key="3">
    <source>
        <dbReference type="ARBA" id="ARBA00012494"/>
    </source>
</evidence>
<accession>A0A1L2YZU2</accession>
<evidence type="ECO:0000313" key="31">
    <source>
        <dbReference type="Proteomes" id="UP000296994"/>
    </source>
</evidence>
<keyword evidence="17" id="KW-1035">Host cytoplasm</keyword>
<evidence type="ECO:0000256" key="27">
    <source>
        <dbReference type="SAM" id="MobiDB-lite"/>
    </source>
</evidence>
<keyword evidence="10" id="KW-0548">Nucleotidyltransferase</keyword>
<dbReference type="GO" id="GO:0005524">
    <property type="term" value="F:ATP binding"/>
    <property type="evidence" value="ECO:0007669"/>
    <property type="project" value="UniProtKB-KW"/>
</dbReference>
<comment type="subcellular location">
    <subcellularLocation>
        <location evidence="1">Host cytoplasm</location>
    </subcellularLocation>
    <subcellularLocation>
        <location evidence="2">Virion</location>
    </subcellularLocation>
</comment>
<keyword evidence="8" id="KW-0808">Transferase</keyword>
<dbReference type="EC" id="2.7.7.88" evidence="4"/>
<evidence type="ECO:0000256" key="10">
    <source>
        <dbReference type="ARBA" id="ARBA00022695"/>
    </source>
</evidence>
<dbReference type="InterPro" id="IPR026890">
    <property type="entry name" value="Mononeg_mRNAcap"/>
</dbReference>
<dbReference type="GO" id="GO:0003968">
    <property type="term" value="F:RNA-directed RNA polymerase activity"/>
    <property type="evidence" value="ECO:0007669"/>
    <property type="project" value="UniProtKB-KW"/>
</dbReference>
<dbReference type="GeneID" id="40526789"/>
<keyword evidence="18" id="KW-0511">Multifunctional enzyme</keyword>
<gene>
    <name evidence="30" type="primary">L</name>
</gene>
<dbReference type="InterPro" id="IPR025786">
    <property type="entry name" value="Mononega_L_MeTrfase"/>
</dbReference>
<evidence type="ECO:0000256" key="24">
    <source>
        <dbReference type="ARBA" id="ARBA00047332"/>
    </source>
</evidence>
<feature type="domain" description="RdRp catalytic" evidence="28">
    <location>
        <begin position="607"/>
        <end position="795"/>
    </location>
</feature>
<feature type="region of interest" description="Disordered" evidence="27">
    <location>
        <begin position="1"/>
        <end position="33"/>
    </location>
</feature>
<evidence type="ECO:0000256" key="9">
    <source>
        <dbReference type="ARBA" id="ARBA00022691"/>
    </source>
</evidence>
<evidence type="ECO:0000256" key="18">
    <source>
        <dbReference type="ARBA" id="ARBA00023268"/>
    </source>
</evidence>
<keyword evidence="14" id="KW-0946">Virion</keyword>
<dbReference type="KEGG" id="vg:40526789"/>
<feature type="domain" description="Mononegavirus-type SAM-dependent 2'-O-MTase" evidence="29">
    <location>
        <begin position="1652"/>
        <end position="1848"/>
    </location>
</feature>
<evidence type="ECO:0000256" key="23">
    <source>
        <dbReference type="ARBA" id="ARBA00031012"/>
    </source>
</evidence>
<comment type="catalytic activity">
    <reaction evidence="24">
        <text>a 5'-end (5'-triphosphoguanosine)-adenylyl-adenylyl-cytidylyl-adenosine in mRNA + S-adenosyl-L-methionine = a 5'-end (5'-triphosphoguanosine)-(2'-O-methyladenylyl)-adenylyl-cytidylyl-adenosine in mRNA + S-adenosyl-L-homocysteine + H(+)</text>
        <dbReference type="Rhea" id="RHEA:65380"/>
        <dbReference type="Rhea" id="RHEA-COMP:16797"/>
        <dbReference type="Rhea" id="RHEA-COMP:16801"/>
        <dbReference type="ChEBI" id="CHEBI:15378"/>
        <dbReference type="ChEBI" id="CHEBI:57856"/>
        <dbReference type="ChEBI" id="CHEBI:59789"/>
        <dbReference type="ChEBI" id="CHEBI:156482"/>
        <dbReference type="ChEBI" id="CHEBI:156484"/>
    </reaction>
</comment>
<dbReference type="EC" id="2.1.1.375" evidence="21"/>
<proteinExistence type="predicted"/>
<dbReference type="EMBL" id="KY203909">
    <property type="protein sequence ID" value="APF32078.1"/>
    <property type="molecule type" value="Viral_cRNA"/>
</dbReference>
<dbReference type="GO" id="GO:0030430">
    <property type="term" value="C:host cell cytoplasm"/>
    <property type="evidence" value="ECO:0007669"/>
    <property type="project" value="UniProtKB-SubCell"/>
</dbReference>
<comment type="catalytic activity">
    <reaction evidence="19">
        <text>a 5'-end triphospho-adenylyl-adenylyl-cytidylyl-adenosine in mRNA + GDP + H(+) = a 5'-end (5'-triphosphoguanosine)-adenylyl-adenylyl-cytidylyl-adenosine in mRNA + diphosphate</text>
        <dbReference type="Rhea" id="RHEA:65436"/>
        <dbReference type="Rhea" id="RHEA-COMP:16797"/>
        <dbReference type="Rhea" id="RHEA-COMP:16799"/>
        <dbReference type="ChEBI" id="CHEBI:15378"/>
        <dbReference type="ChEBI" id="CHEBI:33019"/>
        <dbReference type="ChEBI" id="CHEBI:58189"/>
        <dbReference type="ChEBI" id="CHEBI:156484"/>
        <dbReference type="ChEBI" id="CHEBI:156503"/>
        <dbReference type="EC" id="2.7.7.88"/>
    </reaction>
</comment>
<dbReference type="GO" id="GO:0016787">
    <property type="term" value="F:hydrolase activity"/>
    <property type="evidence" value="ECO:0007669"/>
    <property type="project" value="UniProtKB-KW"/>
</dbReference>
<keyword evidence="11" id="KW-0547">Nucleotide-binding</keyword>
<dbReference type="Proteomes" id="UP000296994">
    <property type="component" value="Segment"/>
</dbReference>
<keyword evidence="7" id="KW-0507">mRNA processing</keyword>
<evidence type="ECO:0000256" key="21">
    <source>
        <dbReference type="ARBA" id="ARBA00026099"/>
    </source>
</evidence>
<dbReference type="PROSITE" id="PS50526">
    <property type="entry name" value="RDRP_SSRNA_NEG_NONSEG"/>
    <property type="match status" value="1"/>
</dbReference>
<comment type="catalytic activity">
    <reaction evidence="26">
        <text>GTP + H2O = GDP + phosphate + H(+)</text>
        <dbReference type="Rhea" id="RHEA:19669"/>
        <dbReference type="ChEBI" id="CHEBI:15377"/>
        <dbReference type="ChEBI" id="CHEBI:15378"/>
        <dbReference type="ChEBI" id="CHEBI:37565"/>
        <dbReference type="ChEBI" id="CHEBI:43474"/>
        <dbReference type="ChEBI" id="CHEBI:58189"/>
    </reaction>
</comment>
<comment type="catalytic activity">
    <reaction evidence="25">
        <text>a 5'-end (5'-triphosphoguanosine)-adenylyl-adenylyl-cytidylyl-adenosine in mRNA + 2 S-adenosyl-L-methionine = a 5'-end (N(7)-methyl 5'-triphosphoguanosine)-(2'-O-methyladenylyl)-adenylyl-cytidylyl-adenosine in mRNA + 2 S-adenosyl-L-homocysteine + H(+)</text>
        <dbReference type="Rhea" id="RHEA:65376"/>
        <dbReference type="Rhea" id="RHEA-COMP:16797"/>
        <dbReference type="Rhea" id="RHEA-COMP:16798"/>
        <dbReference type="ChEBI" id="CHEBI:15378"/>
        <dbReference type="ChEBI" id="CHEBI:57856"/>
        <dbReference type="ChEBI" id="CHEBI:59789"/>
        <dbReference type="ChEBI" id="CHEBI:156483"/>
        <dbReference type="ChEBI" id="CHEBI:156484"/>
        <dbReference type="EC" id="2.1.1.375"/>
    </reaction>
</comment>
<dbReference type="Pfam" id="PF00946">
    <property type="entry name" value="Mononeg_RNA_pol"/>
    <property type="match status" value="1"/>
</dbReference>
<dbReference type="Pfam" id="PF21080">
    <property type="entry name" value="Methyltrans_Mon_1st"/>
    <property type="match status" value="1"/>
</dbReference>
<evidence type="ECO:0000256" key="11">
    <source>
        <dbReference type="ARBA" id="ARBA00022741"/>
    </source>
</evidence>
<dbReference type="InterPro" id="IPR048397">
    <property type="entry name" value="Methyltrans_Mon_CD"/>
</dbReference>
<evidence type="ECO:0000259" key="29">
    <source>
        <dbReference type="PROSITE" id="PS51590"/>
    </source>
</evidence>
<keyword evidence="15" id="KW-0693">Viral RNA replication</keyword>
<evidence type="ECO:0000256" key="17">
    <source>
        <dbReference type="ARBA" id="ARBA00023200"/>
    </source>
</evidence>
<reference evidence="30" key="1">
    <citation type="submission" date="2016-11" db="EMBL/GenBank/DDBJ databases">
        <title>The complete genome of CrRV-Ch01, a new species in Rhabdoviridae infecting the parasitic copepod, Caligus rogercresseyi, present on farmed Atlantic salmon (Salmo salar) in Chile.</title>
        <authorList>
            <person name="Okland A.L."/>
            <person name="Nylund A."/>
            <person name="Skoge R.H."/>
        </authorList>
    </citation>
    <scope>NUCLEOTIDE SEQUENCE [LARGE SCALE GENOMIC DNA]</scope>
    <source>
        <strain evidence="30">CrRV-Ch01</strain>
    </source>
</reference>
<evidence type="ECO:0000256" key="1">
    <source>
        <dbReference type="ARBA" id="ARBA00004192"/>
    </source>
</evidence>
<evidence type="ECO:0000256" key="15">
    <source>
        <dbReference type="ARBA" id="ARBA00022953"/>
    </source>
</evidence>
<dbReference type="InterPro" id="IPR014023">
    <property type="entry name" value="Mononeg_RNA_pol_cat"/>
</dbReference>
<dbReference type="RefSeq" id="YP_009666516.1">
    <property type="nucleotide sequence ID" value="NC_043525.1"/>
</dbReference>
<evidence type="ECO:0000256" key="13">
    <source>
        <dbReference type="ARBA" id="ARBA00022840"/>
    </source>
</evidence>
<dbReference type="InterPro" id="IPR039736">
    <property type="entry name" value="L_poly_C"/>
</dbReference>
<evidence type="ECO:0000256" key="8">
    <source>
        <dbReference type="ARBA" id="ARBA00022679"/>
    </source>
</evidence>
<organism evidence="30">
    <name type="scientific">Caligus rogercresseyi rhabdovirus</name>
    <dbReference type="NCBI Taxonomy" id="1921414"/>
    <lineage>
        <taxon>Viruses</taxon>
        <taxon>Riboviria</taxon>
        <taxon>Orthornavirae</taxon>
        <taxon>Negarnaviricota</taxon>
        <taxon>Haploviricotina</taxon>
        <taxon>Monjiviricetes</taxon>
        <taxon>Mononegavirales</taxon>
        <taxon>Rhabdoviridae</taxon>
        <taxon>Alpharhabdovirinae</taxon>
        <taxon>Caligrhavirus</taxon>
        <taxon>Caligrhavirus caligus</taxon>
    </lineage>
</organism>
<keyword evidence="31" id="KW-1185">Reference proteome</keyword>
<dbReference type="Pfam" id="PF14314">
    <property type="entry name" value="Methyltrans_Mon_2nd"/>
    <property type="match status" value="1"/>
</dbReference>
<keyword evidence="12" id="KW-0378">Hydrolase</keyword>
<evidence type="ECO:0000256" key="26">
    <source>
        <dbReference type="ARBA" id="ARBA00048548"/>
    </source>
</evidence>
<evidence type="ECO:0000256" key="2">
    <source>
        <dbReference type="ARBA" id="ARBA00004328"/>
    </source>
</evidence>
<keyword evidence="6" id="KW-0489">Methyltransferase</keyword>
<keyword evidence="16" id="KW-0506">mRNA capping</keyword>
<name>A0A1L2YZU2_9RHAB</name>
<evidence type="ECO:0000256" key="6">
    <source>
        <dbReference type="ARBA" id="ARBA00022603"/>
    </source>
</evidence>
<sequence>MYYDWEDESENWDLQDEEENPEDLYSDETTGQRKTTLKREDRDYINNRDYSLNSPLIRDQLDSLYQFVRGQSIVRYNQQADWKDIKGLIKGQSWLLETNWSERFHSWWTRSYENPWADTAEIDAFIRKVNKDAQVTGEVVRAFFDSWIGKDIPILPKENLPPWVQTQGALFLITHKLTLFMNSRTVRERESLINTFGGKLREDTDEWAIDISHSHWGLLTVSRDHVIFWRDQIILDLNLILLMKDTAIGRFNTYLTLIQRQDRRYSVQDLNAVREFYRLGDNITRGEGNDAYRQLKWIEPVCVTRLSMLAKEFKPLLQLPDDFERFVLDEINGMPNGRGLRDFANLILQTDSIDLVLVFFSSFRHFGHPFLDYIAGLDKLHEQVTRVKVIDLAYADALGSDLAFKILRSQYKKTKTWSLHKDQVHRIPEKLRKHVLDETWPTDTVIEELGDVWNKLPLKKCYDIPDLIDPAILYGDKSHSVNRSVLLQHLTRYPGKPIPTKRVITSFISRPATNWPEFLAEINESGLTEDDLIIGLRGKEREMKVDGRFFALMSWRLREYFVITEYLIKRHYVPLFSGLTMADDQTSVTKKMLQATAQQGTEGYSRISISSHLDYEKWNNHQRAESTDPVFEVMGHFLGYANLFTRTHEFFQKSFVYYVGRSDLLTTRGNRIVNSTGARVCWDGQDGGLEGLRQKGWSILNLLMIEREKKIRNTKVTVMAQGDNQVITTHYRAEVTPDMTDDAIRGSMQTLVENTRVIIRAIRSGAARLGLIIKEEETLQSFNLHIYGKVVSLNGCVLGLETKRTSRITSATNDQIPSLGSVMASATTNVLTVSHYDSSPVDPILMFNFFGNMTRRVVELHSPALRAPMYGVSKTDPLLESREYKWASLFLDPTLGGISGCSLTRFLMRLFPDPLTESLSFWKKIHEGTSSSALREFAKVVGNPRLKHYVESDFPKLLENPSGLNLVHSISAQTILKEEVKRHMRENGSSFKNEIIRDATVYSTTNTDTLNLFLARVEPCFPRFASEFKSATYLGIADSLVGLYQNSRTVRNLFSARMGRELDAKILQGERSNIRFLTSLRERTGGIMWDCSATRADELRTKSWGRKLVGTTVPHPFEMINFHHTRPTNCPETTSAVSECDYVTVHLPYGLFDYRMRRGPLPAYLGSKTSESTDILKPWEKETNIPLLKRAAKLREAIAWFIEPESNLANSIIQNLNALTGDEWVEDLKGFRRTGSAIHRFYCQRVSPGGYASTNPSRLTYMFSTTDTLSNIGSTNYDFMFQSLILYSQVTSGEIHDGERKEIIDHYHISCSGCLRSIEEVMLDSPYIYNPPDVSNRIKKWIPEEHVDAPLQPRPDLIEGPWENVPYFEKCRVVGVIQGFILAELLQFSRSEASDPALFPLGLSQKLYGPTYLMGLIEGLARSASLAMLQRTSVNKVPDPYKTLQTLLLHLARGLSQNPGFCNMCRGGSLRESLMARAHSIPAQYPIQADSVNSLCAAFVHSQLSGLRDMLKNRSTERLWVFSDLLVRGVMGPFLLSGEPLSFCLKSTWTNTDKQRLRALRDTLLGLRSSESGDLPPPELTRKARKAGVQIRAAITENLNLLPEPEPLLWGPEISGMVFQHTVTIAEDLGDTRKTALSYPARIQCPLISGLRLAQLATGSHYKIRSILQAFNIRCRDALIGGDGSGGISALILRYYPSSRVVFNSLLSPEHLDLRGGSPGPPSAVDAMGRGKLRCVNLRTAWEENSNLEEEATWIQFKKHKARYRLQFSLLIFDAEFPSGHSTRFIKLLTDHVGDLLELDGTLMVKSYDQALEKHGETILLPLARIFSSIRLVQTQFTSSFSGEYYIVCQGKLHKRRPRGVIDWNKVHEALLASFSRQSDTDELFRAQVLYNLDKYQGIPLSLVPPLELEIFHLLKRLDFPLSITSTLSKLLIDSKTKWVPITQLMVGCISHYHFGAGYARKEVTPPSLVSVRATAGALLGILYISAIRTGDDNLFRSANSMIATNLPIHWVRLDVDKWGRRVRDQSKTGWLLGSWNLSGKGLSRGVYLKGEMSVLGRWIRVLSRVSKIQGKGNENPEEIRLEESVKFDIRSAIRWSPYKELMNGSIKLVSAAIQVTSGEEVPRSEGFRD</sequence>
<comment type="catalytic activity">
    <reaction evidence="20">
        <text>a 5'-end (5'-triphosphoguanosine)-(2'-O-methyladenylyl)-adenylyl-cytidylyl-adenosine in mRNA + S-adenosyl-L-methionine = a 5'-end (N(7)-methyl 5'-triphosphoguanosine)-(2'-O-methyladenylyl)-adenylyl-cytidylyl-adenosine in mRNA + S-adenosyl-L-homocysteine</text>
        <dbReference type="Rhea" id="RHEA:65440"/>
        <dbReference type="Rhea" id="RHEA-COMP:16798"/>
        <dbReference type="Rhea" id="RHEA-COMP:16801"/>
        <dbReference type="ChEBI" id="CHEBI:57856"/>
        <dbReference type="ChEBI" id="CHEBI:59789"/>
        <dbReference type="ChEBI" id="CHEBI:156482"/>
        <dbReference type="ChEBI" id="CHEBI:156483"/>
    </reaction>
</comment>
<evidence type="ECO:0000256" key="20">
    <source>
        <dbReference type="ARBA" id="ARBA00024499"/>
    </source>
</evidence>
<evidence type="ECO:0000256" key="22">
    <source>
        <dbReference type="ARBA" id="ARBA00030436"/>
    </source>
</evidence>
<dbReference type="NCBIfam" id="TIGR04198">
    <property type="entry name" value="paramyx_RNAcap"/>
    <property type="match status" value="1"/>
</dbReference>
<dbReference type="GO" id="GO:0044423">
    <property type="term" value="C:virion component"/>
    <property type="evidence" value="ECO:0007669"/>
    <property type="project" value="UniProtKB-KW"/>
</dbReference>
<keyword evidence="9" id="KW-0949">S-adenosyl-L-methionine</keyword>
<keyword evidence="5" id="KW-0696">RNA-directed RNA polymerase</keyword>
<dbReference type="InterPro" id="IPR039530">
    <property type="entry name" value="L_methyltransferase_rhabdo"/>
</dbReference>
<feature type="compositionally biased region" description="Acidic residues" evidence="27">
    <location>
        <begin position="1"/>
        <end position="26"/>
    </location>
</feature>
<evidence type="ECO:0000256" key="5">
    <source>
        <dbReference type="ARBA" id="ARBA00022484"/>
    </source>
</evidence>
<dbReference type="Pfam" id="PF14318">
    <property type="entry name" value="Mononeg_mRNAcap"/>
    <property type="match status" value="1"/>
</dbReference>
<evidence type="ECO:0000256" key="25">
    <source>
        <dbReference type="ARBA" id="ARBA00047370"/>
    </source>
</evidence>